<dbReference type="InterPro" id="IPR016039">
    <property type="entry name" value="Thiolase-like"/>
</dbReference>
<keyword evidence="6" id="KW-1185">Reference proteome</keyword>
<dbReference type="SUPFAM" id="SSF53901">
    <property type="entry name" value="Thiolase-like"/>
    <property type="match status" value="1"/>
</dbReference>
<dbReference type="GO" id="GO:0004315">
    <property type="term" value="F:3-oxoacyl-[acyl-carrier-protein] synthase activity"/>
    <property type="evidence" value="ECO:0007669"/>
    <property type="project" value="InterPro"/>
</dbReference>
<gene>
    <name evidence="5" type="ORF">HP555_05650</name>
</gene>
<feature type="domain" description="Beta-ketoacyl-[acyl-carrier-protein] synthase III C-terminal" evidence="3">
    <location>
        <begin position="261"/>
        <end position="338"/>
    </location>
</feature>
<evidence type="ECO:0000256" key="2">
    <source>
        <dbReference type="ARBA" id="ARBA00023315"/>
    </source>
</evidence>
<reference evidence="5 6" key="1">
    <citation type="submission" date="2020-05" db="EMBL/GenBank/DDBJ databases">
        <title>Complete genome of Desulfobulbus oligotrophicus.</title>
        <authorList>
            <person name="Podar M."/>
        </authorList>
    </citation>
    <scope>NUCLEOTIDE SEQUENCE [LARGE SCALE GENOMIC DNA]</scope>
    <source>
        <strain evidence="5 6">Prop6</strain>
    </source>
</reference>
<evidence type="ECO:0000259" key="4">
    <source>
        <dbReference type="Pfam" id="PF08545"/>
    </source>
</evidence>
<dbReference type="Gene3D" id="3.40.47.10">
    <property type="match status" value="2"/>
</dbReference>
<feature type="domain" description="Beta-ketoacyl-[acyl-carrier-protein] synthase III N-terminal" evidence="4">
    <location>
        <begin position="119"/>
        <end position="157"/>
    </location>
</feature>
<keyword evidence="1" id="KW-0808">Transferase</keyword>
<dbReference type="Proteomes" id="UP000596092">
    <property type="component" value="Chromosome"/>
</dbReference>
<dbReference type="Pfam" id="PF08545">
    <property type="entry name" value="ACP_syn_III"/>
    <property type="match status" value="1"/>
</dbReference>
<dbReference type="KEGG" id="dog:HP555_05650"/>
<sequence length="346" mass="37353">MKLQYSQVCLHTFGYQLPPIELTSAAIEEQLQPLYARLKLPAGRLELMTGIRARRLWPDGTRPSEGAAAAGTVAMERAGISPEDMECLLVTSVSRDMMEPATASFVHRALGLPPSCLLFDISNACLGFLDGMVMLANMLELGQVRSGLVVASETAEELIWSTLHLLLTEKGLTRKSIKPLFASLTIGSGAVALIMTRRDYLDTGHYLCGGAWRAHTAYNDLCQGGQNAEQGTLMSTDSEQLLTKGIETAAACWQSFQTTMGWGTDTVHRFFCHQVGRAHAQLLFETLQLDPARNFETLPILGNVGSVSAPITMAMGIEQEALVPGQRAAILGIGSGINSLMLGVAW</sequence>
<dbReference type="InterPro" id="IPR013747">
    <property type="entry name" value="ACP_syn_III_C"/>
</dbReference>
<dbReference type="PANTHER" id="PTHR34069">
    <property type="entry name" value="3-OXOACYL-[ACYL-CARRIER-PROTEIN] SYNTHASE 3"/>
    <property type="match status" value="1"/>
</dbReference>
<evidence type="ECO:0000313" key="6">
    <source>
        <dbReference type="Proteomes" id="UP000596092"/>
    </source>
</evidence>
<protein>
    <submittedName>
        <fullName evidence="5">3-oxoacyl-ACP synthase III</fullName>
    </submittedName>
</protein>
<dbReference type="PANTHER" id="PTHR34069:SF3">
    <property type="entry name" value="ACYL-COA:ACYL-COA ALKYLTRANSFERASE"/>
    <property type="match status" value="1"/>
</dbReference>
<dbReference type="GO" id="GO:0044550">
    <property type="term" value="P:secondary metabolite biosynthetic process"/>
    <property type="evidence" value="ECO:0007669"/>
    <property type="project" value="TreeGrafter"/>
</dbReference>
<organism evidence="5 6">
    <name type="scientific">Desulfobulbus oligotrophicus</name>
    <dbReference type="NCBI Taxonomy" id="1909699"/>
    <lineage>
        <taxon>Bacteria</taxon>
        <taxon>Pseudomonadati</taxon>
        <taxon>Thermodesulfobacteriota</taxon>
        <taxon>Desulfobulbia</taxon>
        <taxon>Desulfobulbales</taxon>
        <taxon>Desulfobulbaceae</taxon>
        <taxon>Desulfobulbus</taxon>
    </lineage>
</organism>
<evidence type="ECO:0000313" key="5">
    <source>
        <dbReference type="EMBL" id="QQG65385.1"/>
    </source>
</evidence>
<accession>A0A7T5VCI3</accession>
<keyword evidence="2" id="KW-0012">Acyltransferase</keyword>
<dbReference type="AlphaFoldDB" id="A0A7T5VCI3"/>
<dbReference type="EMBL" id="CP054140">
    <property type="protein sequence ID" value="QQG65385.1"/>
    <property type="molecule type" value="Genomic_DNA"/>
</dbReference>
<evidence type="ECO:0000256" key="1">
    <source>
        <dbReference type="ARBA" id="ARBA00022679"/>
    </source>
</evidence>
<dbReference type="InterPro" id="IPR013751">
    <property type="entry name" value="ACP_syn_III_N"/>
</dbReference>
<evidence type="ECO:0000259" key="3">
    <source>
        <dbReference type="Pfam" id="PF08541"/>
    </source>
</evidence>
<dbReference type="Pfam" id="PF08541">
    <property type="entry name" value="ACP_syn_III_C"/>
    <property type="match status" value="1"/>
</dbReference>
<dbReference type="RefSeq" id="WP_199264206.1">
    <property type="nucleotide sequence ID" value="NZ_CP054140.1"/>
</dbReference>
<name>A0A7T5VCI3_9BACT</name>
<dbReference type="NCBIfam" id="NF006720">
    <property type="entry name" value="PRK09258.1"/>
    <property type="match status" value="1"/>
</dbReference>
<dbReference type="GO" id="GO:0006633">
    <property type="term" value="P:fatty acid biosynthetic process"/>
    <property type="evidence" value="ECO:0007669"/>
    <property type="project" value="InterPro"/>
</dbReference>
<proteinExistence type="predicted"/>